<dbReference type="Gene3D" id="2.40.10.340">
    <property type="entry name" value="Rod shape-determining protein MreC, domain 1"/>
    <property type="match status" value="1"/>
</dbReference>
<evidence type="ECO:0000256" key="6">
    <source>
        <dbReference type="SAM" id="Coils"/>
    </source>
</evidence>
<keyword evidence="3 5" id="KW-0133">Cell shape</keyword>
<evidence type="ECO:0000259" key="7">
    <source>
        <dbReference type="Pfam" id="PF04085"/>
    </source>
</evidence>
<dbReference type="EMBL" id="QWVS01000009">
    <property type="protein sequence ID" value="RID88176.1"/>
    <property type="molecule type" value="Genomic_DNA"/>
</dbReference>
<dbReference type="NCBIfam" id="TIGR00219">
    <property type="entry name" value="mreC"/>
    <property type="match status" value="1"/>
</dbReference>
<comment type="similarity">
    <text evidence="1 5">Belongs to the MreC family.</text>
</comment>
<dbReference type="GO" id="GO:0005886">
    <property type="term" value="C:plasma membrane"/>
    <property type="evidence" value="ECO:0007669"/>
    <property type="project" value="TreeGrafter"/>
</dbReference>
<evidence type="ECO:0000256" key="3">
    <source>
        <dbReference type="ARBA" id="ARBA00022960"/>
    </source>
</evidence>
<name>A0A398BL93_9BACI</name>
<evidence type="ECO:0000256" key="5">
    <source>
        <dbReference type="PIRNR" id="PIRNR038471"/>
    </source>
</evidence>
<dbReference type="Gene3D" id="1.20.5.490">
    <property type="entry name" value="Single helix bin"/>
    <property type="match status" value="1"/>
</dbReference>
<dbReference type="InterPro" id="IPR055342">
    <property type="entry name" value="MreC_beta-barrel_core"/>
</dbReference>
<dbReference type="PANTHER" id="PTHR34138">
    <property type="entry name" value="CELL SHAPE-DETERMINING PROTEIN MREC"/>
    <property type="match status" value="1"/>
</dbReference>
<evidence type="ECO:0000313" key="9">
    <source>
        <dbReference type="Proteomes" id="UP000266016"/>
    </source>
</evidence>
<dbReference type="InterPro" id="IPR042177">
    <property type="entry name" value="Cell/Rod_1"/>
</dbReference>
<dbReference type="Pfam" id="PF04085">
    <property type="entry name" value="MreC"/>
    <property type="match status" value="1"/>
</dbReference>
<gene>
    <name evidence="8" type="primary">mreC</name>
    <name evidence="8" type="ORF">D1953_04800</name>
</gene>
<accession>A0A398BL93</accession>
<proteinExistence type="inferred from homology"/>
<dbReference type="Gene3D" id="2.40.10.350">
    <property type="entry name" value="Rod shape-determining protein MreC, domain 2"/>
    <property type="match status" value="1"/>
</dbReference>
<organism evidence="8 9">
    <name type="scientific">Peribacillus asahii</name>
    <dbReference type="NCBI Taxonomy" id="228899"/>
    <lineage>
        <taxon>Bacteria</taxon>
        <taxon>Bacillati</taxon>
        <taxon>Bacillota</taxon>
        <taxon>Bacilli</taxon>
        <taxon>Bacillales</taxon>
        <taxon>Bacillaceae</taxon>
        <taxon>Peribacillus</taxon>
    </lineage>
</organism>
<protein>
    <recommendedName>
        <fullName evidence="2 5">Cell shape-determining protein MreC</fullName>
    </recommendedName>
    <alternativeName>
        <fullName evidence="4 5">Cell shape protein MreC</fullName>
    </alternativeName>
</protein>
<comment type="function">
    <text evidence="5">Involved in formation and maintenance of cell shape.</text>
</comment>
<keyword evidence="6" id="KW-0175">Coiled coil</keyword>
<evidence type="ECO:0000256" key="1">
    <source>
        <dbReference type="ARBA" id="ARBA00009369"/>
    </source>
</evidence>
<comment type="caution">
    <text evidence="8">The sequence shown here is derived from an EMBL/GenBank/DDBJ whole genome shotgun (WGS) entry which is preliminary data.</text>
</comment>
<dbReference type="InterPro" id="IPR042175">
    <property type="entry name" value="Cell/Rod_MreC_2"/>
</dbReference>
<dbReference type="RefSeq" id="WP_119116028.1">
    <property type="nucleotide sequence ID" value="NZ_QWVS01000009.1"/>
</dbReference>
<evidence type="ECO:0000256" key="4">
    <source>
        <dbReference type="ARBA" id="ARBA00032089"/>
    </source>
</evidence>
<evidence type="ECO:0000256" key="2">
    <source>
        <dbReference type="ARBA" id="ARBA00013855"/>
    </source>
</evidence>
<dbReference type="CDD" id="cd14686">
    <property type="entry name" value="bZIP"/>
    <property type="match status" value="1"/>
</dbReference>
<dbReference type="Proteomes" id="UP000266016">
    <property type="component" value="Unassembled WGS sequence"/>
</dbReference>
<dbReference type="PANTHER" id="PTHR34138:SF1">
    <property type="entry name" value="CELL SHAPE-DETERMINING PROTEIN MREC"/>
    <property type="match status" value="1"/>
</dbReference>
<dbReference type="GO" id="GO:0008360">
    <property type="term" value="P:regulation of cell shape"/>
    <property type="evidence" value="ECO:0007669"/>
    <property type="project" value="UniProtKB-KW"/>
</dbReference>
<reference evidence="8 9" key="1">
    <citation type="submission" date="2018-08" db="EMBL/GenBank/DDBJ databases">
        <title>Bacillus jemisoniae sp. nov., Bacillus chryseoplanitiae sp. nov., Bacillus resnikiae sp. nov., and Bacillus frankliniae sp. nov., isolated from Viking spacecraft and associated surfaces.</title>
        <authorList>
            <person name="Seuylemezian A."/>
            <person name="Vaishampayan P."/>
        </authorList>
    </citation>
    <scope>NUCLEOTIDE SEQUENCE [LARGE SCALE GENOMIC DNA]</scope>
    <source>
        <strain evidence="8 9">MA001</strain>
    </source>
</reference>
<keyword evidence="9" id="KW-1185">Reference proteome</keyword>
<evidence type="ECO:0000313" key="8">
    <source>
        <dbReference type="EMBL" id="RID88176.1"/>
    </source>
</evidence>
<dbReference type="PIRSF" id="PIRSF038471">
    <property type="entry name" value="MreC"/>
    <property type="match status" value="1"/>
</dbReference>
<dbReference type="AlphaFoldDB" id="A0A398BL93"/>
<dbReference type="InterPro" id="IPR007221">
    <property type="entry name" value="MreC"/>
</dbReference>
<feature type="domain" description="Rod shape-determining protein MreC beta-barrel core" evidence="7">
    <location>
        <begin position="122"/>
        <end position="273"/>
    </location>
</feature>
<sequence length="290" mass="32843">MPQFFNKKLLLLLISIIVLVALIGFSLREREELSWPEQFLKDTTGWFVNVFNKPVSAVTGFFGDLSDLQNTYEENQKLKERLDEYVLLKTQVQDLKEENQELRKILKKEDDLKQYSSIHAAVIGRNPDRWHEILTINQGKINGVEKDMAVITATGLIGKVKNVGQFSASVQLLTSMDAANRVSAYIQGDKKAFGLIEGFDEKTNLLLMNKIPYNKKIKKGSYVVTSGYGGVFPKGLLIGKVVDVKVNQYGLNQTAYLEPSTDFYDISDVIVVKRNVANQIEDIQLEEEEE</sequence>
<feature type="coiled-coil region" evidence="6">
    <location>
        <begin position="68"/>
        <end position="115"/>
    </location>
</feature>